<dbReference type="PANTHER" id="PTHR30036:SF8">
    <property type="entry name" value="ABC-TYPE SUGAR TRANSPORT SYSTEM PERIPLASMIC COMPONENT-LIKE PROTEIN"/>
    <property type="match status" value="1"/>
</dbReference>
<feature type="signal peptide" evidence="3">
    <location>
        <begin position="1"/>
        <end position="24"/>
    </location>
</feature>
<evidence type="ECO:0000256" key="3">
    <source>
        <dbReference type="SAM" id="SignalP"/>
    </source>
</evidence>
<comment type="subcellular location">
    <subcellularLocation>
        <location evidence="1">Cell envelope</location>
    </subcellularLocation>
</comment>
<dbReference type="PROSITE" id="PS51257">
    <property type="entry name" value="PROKAR_LIPOPROTEIN"/>
    <property type="match status" value="1"/>
</dbReference>
<dbReference type="SUPFAM" id="SSF53822">
    <property type="entry name" value="Periplasmic binding protein-like I"/>
    <property type="match status" value="1"/>
</dbReference>
<dbReference type="Gene3D" id="3.40.50.2300">
    <property type="match status" value="2"/>
</dbReference>
<dbReference type="Pfam" id="PF13407">
    <property type="entry name" value="Peripla_BP_4"/>
    <property type="match status" value="1"/>
</dbReference>
<dbReference type="InterPro" id="IPR050555">
    <property type="entry name" value="Bact_Solute-Bind_Prot2"/>
</dbReference>
<evidence type="ECO:0000256" key="1">
    <source>
        <dbReference type="ARBA" id="ARBA00004196"/>
    </source>
</evidence>
<evidence type="ECO:0000259" key="4">
    <source>
        <dbReference type="Pfam" id="PF13407"/>
    </source>
</evidence>
<gene>
    <name evidence="5" type="primary">rhaS</name>
    <name evidence="5" type="ORF">ACFPRC_01290</name>
</gene>
<keyword evidence="3" id="KW-0732">Signal</keyword>
<dbReference type="RefSeq" id="WP_271413637.1">
    <property type="nucleotide sequence ID" value="NZ_BAAATN010000014.1"/>
</dbReference>
<evidence type="ECO:0000256" key="2">
    <source>
        <dbReference type="SAM" id="MobiDB-lite"/>
    </source>
</evidence>
<comment type="caution">
    <text evidence="5">The sequence shown here is derived from an EMBL/GenBank/DDBJ whole genome shotgun (WGS) entry which is preliminary data.</text>
</comment>
<organism evidence="5 6">
    <name type="scientific">Streptomyces lienomycini</name>
    <dbReference type="NCBI Taxonomy" id="284035"/>
    <lineage>
        <taxon>Bacteria</taxon>
        <taxon>Bacillati</taxon>
        <taxon>Actinomycetota</taxon>
        <taxon>Actinomycetes</taxon>
        <taxon>Kitasatosporales</taxon>
        <taxon>Streptomycetaceae</taxon>
        <taxon>Streptomyces</taxon>
    </lineage>
</organism>
<dbReference type="Proteomes" id="UP001595855">
    <property type="component" value="Unassembled WGS sequence"/>
</dbReference>
<name>A0ABV9WJV8_9ACTN</name>
<proteinExistence type="predicted"/>
<reference evidence="6" key="1">
    <citation type="journal article" date="2019" name="Int. J. Syst. Evol. Microbiol.">
        <title>The Global Catalogue of Microorganisms (GCM) 10K type strain sequencing project: providing services to taxonomists for standard genome sequencing and annotation.</title>
        <authorList>
            <consortium name="The Broad Institute Genomics Platform"/>
            <consortium name="The Broad Institute Genome Sequencing Center for Infectious Disease"/>
            <person name="Wu L."/>
            <person name="Ma J."/>
        </authorList>
    </citation>
    <scope>NUCLEOTIDE SEQUENCE [LARGE SCALE GENOMIC DNA]</scope>
    <source>
        <strain evidence="6">CGMCC 4.1542</strain>
    </source>
</reference>
<keyword evidence="6" id="KW-1185">Reference proteome</keyword>
<feature type="region of interest" description="Disordered" evidence="2">
    <location>
        <begin position="30"/>
        <end position="55"/>
    </location>
</feature>
<dbReference type="NCBIfam" id="TIGR02637">
    <property type="entry name" value="RhaS"/>
    <property type="match status" value="1"/>
</dbReference>
<protein>
    <submittedName>
        <fullName evidence="5">Rhamnose ABC transporter substrate-binding protein</fullName>
    </submittedName>
</protein>
<accession>A0ABV9WJV8</accession>
<feature type="chain" id="PRO_5047342884" evidence="3">
    <location>
        <begin position="25"/>
        <end position="359"/>
    </location>
</feature>
<sequence length="359" mass="38055">MHRTPSRRASVLVAAVSSLSLLTAACGDGDSPADGDAATNGKNAEASPNAPTKKGMTVGFLPKQVNTPYFDVADGGGEEAVKSLGSTFKEVGTDQGADASEQVSHINDLTAQKVDAIAVSALDPDALCDSLKKAMDQGIKVVTFDSDTKPECRYAFVSPASAEDIAVRQLELLGEQIGYKGDIAILSAAQTATNQNAWIKSIRKELEDARYKDMRLVDIAYGDDEAEKSYRKAEELLGEHPKLKGIISPTTNGIKAAAKYLSQSDSKGEVKLTGLGAPNDMRPYIKDGTVEAFLLWDPARLGRLAGHTAVALASGQISGREGQMFLAGDMGWFQLSADGVITLGDPTVFDADNIDDYDF</sequence>
<dbReference type="InterPro" id="IPR025997">
    <property type="entry name" value="SBP_2_dom"/>
</dbReference>
<dbReference type="PANTHER" id="PTHR30036">
    <property type="entry name" value="D-XYLOSE-BINDING PERIPLASMIC PROTEIN"/>
    <property type="match status" value="1"/>
</dbReference>
<dbReference type="CDD" id="cd20000">
    <property type="entry name" value="PBP1_ABC_rhamnose"/>
    <property type="match status" value="1"/>
</dbReference>
<dbReference type="EMBL" id="JBHSJO010000001">
    <property type="protein sequence ID" value="MFC5013504.1"/>
    <property type="molecule type" value="Genomic_DNA"/>
</dbReference>
<dbReference type="InterPro" id="IPR013459">
    <property type="entry name" value="RhaS"/>
</dbReference>
<dbReference type="InterPro" id="IPR028082">
    <property type="entry name" value="Peripla_BP_I"/>
</dbReference>
<evidence type="ECO:0000313" key="5">
    <source>
        <dbReference type="EMBL" id="MFC5013504.1"/>
    </source>
</evidence>
<evidence type="ECO:0000313" key="6">
    <source>
        <dbReference type="Proteomes" id="UP001595855"/>
    </source>
</evidence>
<feature type="domain" description="Periplasmic binding protein" evidence="4">
    <location>
        <begin position="58"/>
        <end position="316"/>
    </location>
</feature>